<evidence type="ECO:0000313" key="4">
    <source>
        <dbReference type="Proteomes" id="UP000270261"/>
    </source>
</evidence>
<gene>
    <name evidence="3" type="ORF">EHV23_14080</name>
</gene>
<evidence type="ECO:0000313" key="3">
    <source>
        <dbReference type="EMBL" id="RRN44428.1"/>
    </source>
</evidence>
<keyword evidence="4" id="KW-1185">Reference proteome</keyword>
<dbReference type="Gene3D" id="3.30.2010.10">
    <property type="entry name" value="Metalloproteases ('zincins'), catalytic domain"/>
    <property type="match status" value="1"/>
</dbReference>
<dbReference type="EMBL" id="RRUE01000002">
    <property type="protein sequence ID" value="RRN44428.1"/>
    <property type="molecule type" value="Genomic_DNA"/>
</dbReference>
<accession>A0A3R8NRZ4</accession>
<comment type="caution">
    <text evidence="3">The sequence shown here is derived from an EMBL/GenBank/DDBJ whole genome shotgun (WGS) entry which is preliminary data.</text>
</comment>
<dbReference type="OrthoDB" id="9811177at2"/>
<dbReference type="PANTHER" id="PTHR30399">
    <property type="entry name" value="UNCHARACTERIZED PROTEIN YGJP"/>
    <property type="match status" value="1"/>
</dbReference>
<sequence>MGLFSWLKQSLRGHDPHDRGIRPFSLDGNGSSAPAQRPARSGTGRHAAQHSPSRAQPEPLSDNTTLPSSRHRPSGAHASASPAHTIVLSRLGEPFLVPYRVRHSARARRLGLRINAQGLEVVLPQRSRLPEADIARAIREHETWVIAKLAVWQQRAEARDARRPRYTDGGEIPLLGQTLTLRTQPHSEHRRSQVRQMGTELWISGPAARDDAQLKSAVQAWLKKQARPLFLERMQPYTARLGRAPSSVSLNSARTRWGSCSRDGSIRLNWRLIQYDTPLIDYVIAHELAHLVELNHSPRFWAQLEALMPDYRVHQKRLANTPDVLVED</sequence>
<dbReference type="Pfam" id="PF01863">
    <property type="entry name" value="YgjP-like"/>
    <property type="match status" value="1"/>
</dbReference>
<organism evidence="3 4">
    <name type="scientific">Lautropia dentalis</name>
    <dbReference type="NCBI Taxonomy" id="2490857"/>
    <lineage>
        <taxon>Bacteria</taxon>
        <taxon>Pseudomonadati</taxon>
        <taxon>Pseudomonadota</taxon>
        <taxon>Betaproteobacteria</taxon>
        <taxon>Burkholderiales</taxon>
        <taxon>Burkholderiaceae</taxon>
        <taxon>Lautropia</taxon>
    </lineage>
</organism>
<feature type="compositionally biased region" description="Basic and acidic residues" evidence="1">
    <location>
        <begin position="12"/>
        <end position="21"/>
    </location>
</feature>
<evidence type="ECO:0000259" key="2">
    <source>
        <dbReference type="Pfam" id="PF01863"/>
    </source>
</evidence>
<dbReference type="InterPro" id="IPR002725">
    <property type="entry name" value="YgjP-like_metallopeptidase"/>
</dbReference>
<dbReference type="Proteomes" id="UP000270261">
    <property type="component" value="Unassembled WGS sequence"/>
</dbReference>
<name>A0A3R8NRZ4_9BURK</name>
<dbReference type="PANTHER" id="PTHR30399:SF1">
    <property type="entry name" value="UTP PYROPHOSPHATASE"/>
    <property type="match status" value="1"/>
</dbReference>
<feature type="domain" description="YgjP-like metallopeptidase" evidence="2">
    <location>
        <begin position="108"/>
        <end position="320"/>
    </location>
</feature>
<proteinExistence type="predicted"/>
<dbReference type="RefSeq" id="WP_125096621.1">
    <property type="nucleotide sequence ID" value="NZ_RRUE01000002.1"/>
</dbReference>
<dbReference type="InterPro" id="IPR053136">
    <property type="entry name" value="UTP_pyrophosphatase-like"/>
</dbReference>
<dbReference type="AlphaFoldDB" id="A0A3R8NRZ4"/>
<protein>
    <submittedName>
        <fullName evidence="3">M48 family peptidase</fullName>
    </submittedName>
</protein>
<evidence type="ECO:0000256" key="1">
    <source>
        <dbReference type="SAM" id="MobiDB-lite"/>
    </source>
</evidence>
<reference evidence="3 4" key="1">
    <citation type="submission" date="2018-11" db="EMBL/GenBank/DDBJ databases">
        <title>Genome sequencing of Lautropia sp. KCOM 2505 (= ChDC F240).</title>
        <authorList>
            <person name="Kook J.-K."/>
            <person name="Park S.-N."/>
            <person name="Lim Y.K."/>
        </authorList>
    </citation>
    <scope>NUCLEOTIDE SEQUENCE [LARGE SCALE GENOMIC DNA]</scope>
    <source>
        <strain evidence="3 4">KCOM 2505</strain>
    </source>
</reference>
<dbReference type="CDD" id="cd07344">
    <property type="entry name" value="M48_yhfN_like"/>
    <property type="match status" value="1"/>
</dbReference>
<feature type="region of interest" description="Disordered" evidence="1">
    <location>
        <begin position="10"/>
        <end position="81"/>
    </location>
</feature>